<dbReference type="EMBL" id="AONQ01000020">
    <property type="protein sequence ID" value="EME70221.1"/>
    <property type="molecule type" value="Genomic_DNA"/>
</dbReference>
<keyword evidence="3" id="KW-0238">DNA-binding</keyword>
<evidence type="ECO:0000259" key="5">
    <source>
        <dbReference type="PROSITE" id="PS50931"/>
    </source>
</evidence>
<dbReference type="OrthoDB" id="9794694at2"/>
<dbReference type="InterPro" id="IPR000847">
    <property type="entry name" value="LysR_HTH_N"/>
</dbReference>
<gene>
    <name evidence="6" type="ORF">H261_09187</name>
</gene>
<comment type="caution">
    <text evidence="6">The sequence shown here is derived from an EMBL/GenBank/DDBJ whole genome shotgun (WGS) entry which is preliminary data.</text>
</comment>
<dbReference type="InterPro" id="IPR005119">
    <property type="entry name" value="LysR_subst-bd"/>
</dbReference>
<dbReference type="AlphaFoldDB" id="M2YB33"/>
<dbReference type="GO" id="GO:0043565">
    <property type="term" value="F:sequence-specific DNA binding"/>
    <property type="evidence" value="ECO:0007669"/>
    <property type="project" value="TreeGrafter"/>
</dbReference>
<dbReference type="SUPFAM" id="SSF53850">
    <property type="entry name" value="Periplasmic binding protein-like II"/>
    <property type="match status" value="1"/>
</dbReference>
<dbReference type="CDD" id="cd08432">
    <property type="entry name" value="PBP2_GcdR_TrpI_HvrB_AmpR_like"/>
    <property type="match status" value="1"/>
</dbReference>
<dbReference type="STRING" id="1244869.H261_09187"/>
<organism evidence="6 7">
    <name type="scientific">Paramagnetospirillum caucaseum</name>
    <dbReference type="NCBI Taxonomy" id="1244869"/>
    <lineage>
        <taxon>Bacteria</taxon>
        <taxon>Pseudomonadati</taxon>
        <taxon>Pseudomonadota</taxon>
        <taxon>Alphaproteobacteria</taxon>
        <taxon>Rhodospirillales</taxon>
        <taxon>Magnetospirillaceae</taxon>
        <taxon>Paramagnetospirillum</taxon>
    </lineage>
</organism>
<evidence type="ECO:0000256" key="3">
    <source>
        <dbReference type="ARBA" id="ARBA00023125"/>
    </source>
</evidence>
<dbReference type="InterPro" id="IPR036388">
    <property type="entry name" value="WH-like_DNA-bd_sf"/>
</dbReference>
<accession>M2YB33</accession>
<keyword evidence="4" id="KW-0804">Transcription</keyword>
<evidence type="ECO:0000256" key="4">
    <source>
        <dbReference type="ARBA" id="ARBA00023163"/>
    </source>
</evidence>
<comment type="similarity">
    <text evidence="1">Belongs to the LysR transcriptional regulatory family.</text>
</comment>
<evidence type="ECO:0000313" key="7">
    <source>
        <dbReference type="Proteomes" id="UP000011744"/>
    </source>
</evidence>
<dbReference type="eggNOG" id="COG0583">
    <property type="taxonomic scope" value="Bacteria"/>
</dbReference>
<evidence type="ECO:0000313" key="6">
    <source>
        <dbReference type="EMBL" id="EME70221.1"/>
    </source>
</evidence>
<dbReference type="PATRIC" id="fig|1244869.3.peg.1854"/>
<keyword evidence="7" id="KW-1185">Reference proteome</keyword>
<protein>
    <submittedName>
        <fullName evidence="6">Transcriptional regulator</fullName>
    </submittedName>
</protein>
<dbReference type="Gene3D" id="1.10.10.10">
    <property type="entry name" value="Winged helix-like DNA-binding domain superfamily/Winged helix DNA-binding domain"/>
    <property type="match status" value="1"/>
</dbReference>
<dbReference type="InterPro" id="IPR036390">
    <property type="entry name" value="WH_DNA-bd_sf"/>
</dbReference>
<reference evidence="6 7" key="1">
    <citation type="journal article" date="2014" name="Genome Announc.">
        <title>Draft Genome Sequence of Magnetospirillum sp. Strain SO-1, a Freshwater Magnetotactic Bacterium Isolated from the Ol'khovka River, Russia.</title>
        <authorList>
            <person name="Grouzdev D.S."/>
            <person name="Dziuba M.V."/>
            <person name="Sukhacheva M.S."/>
            <person name="Mardanov A.V."/>
            <person name="Beletskiy A.V."/>
            <person name="Kuznetsov B.B."/>
            <person name="Skryabin K.G."/>
        </authorList>
    </citation>
    <scope>NUCLEOTIDE SEQUENCE [LARGE SCALE GENOMIC DNA]</scope>
    <source>
        <strain evidence="6 7">SO-1</strain>
    </source>
</reference>
<dbReference type="PROSITE" id="PS50931">
    <property type="entry name" value="HTH_LYSR"/>
    <property type="match status" value="1"/>
</dbReference>
<dbReference type="InterPro" id="IPR058163">
    <property type="entry name" value="LysR-type_TF_proteobact-type"/>
</dbReference>
<dbReference type="SUPFAM" id="SSF46785">
    <property type="entry name" value="Winged helix' DNA-binding domain"/>
    <property type="match status" value="1"/>
</dbReference>
<keyword evidence="2" id="KW-0805">Transcription regulation</keyword>
<dbReference type="GO" id="GO:0003700">
    <property type="term" value="F:DNA-binding transcription factor activity"/>
    <property type="evidence" value="ECO:0007669"/>
    <property type="project" value="InterPro"/>
</dbReference>
<feature type="domain" description="HTH lysR-type" evidence="5">
    <location>
        <begin position="6"/>
        <end position="62"/>
    </location>
</feature>
<dbReference type="Pfam" id="PF03466">
    <property type="entry name" value="LysR_substrate"/>
    <property type="match status" value="1"/>
</dbReference>
<dbReference type="PANTHER" id="PTHR30537">
    <property type="entry name" value="HTH-TYPE TRANSCRIPTIONAL REGULATOR"/>
    <property type="match status" value="1"/>
</dbReference>
<dbReference type="PRINTS" id="PR00039">
    <property type="entry name" value="HTHLYSR"/>
</dbReference>
<dbReference type="PANTHER" id="PTHR30537:SF26">
    <property type="entry name" value="GLYCINE CLEAVAGE SYSTEM TRANSCRIPTIONAL ACTIVATOR"/>
    <property type="match status" value="1"/>
</dbReference>
<evidence type="ECO:0000256" key="2">
    <source>
        <dbReference type="ARBA" id="ARBA00023015"/>
    </source>
</evidence>
<proteinExistence type="inferred from homology"/>
<dbReference type="GO" id="GO:0006351">
    <property type="term" value="P:DNA-templated transcription"/>
    <property type="evidence" value="ECO:0007669"/>
    <property type="project" value="TreeGrafter"/>
</dbReference>
<dbReference type="Pfam" id="PF00126">
    <property type="entry name" value="HTH_1"/>
    <property type="match status" value="1"/>
</dbReference>
<dbReference type="Gene3D" id="3.40.190.10">
    <property type="entry name" value="Periplasmic binding protein-like II"/>
    <property type="match status" value="2"/>
</dbReference>
<dbReference type="Proteomes" id="UP000011744">
    <property type="component" value="Unassembled WGS sequence"/>
</dbReference>
<evidence type="ECO:0000256" key="1">
    <source>
        <dbReference type="ARBA" id="ARBA00009437"/>
    </source>
</evidence>
<name>M2YB33_9PROT</name>
<sequence>MRRRLPPLRALHAFEAAARHLSFARAAEEMGVTPAAISQQIKQLEDILGVALFHRGARLSLTRPAALVSVDLSDAFDRLASAVGRLAPDGPARPLVVSAPPAFAARWLVPRLTRFQEAHPGIDLHLSATLRLVDLDREGVDVGIRYGPGRYPGLLVERLRLEEVVAVAAPRLAGSLRDLADLTRATLLVNEFMGWDPAFPTWPGWLAEMGAAPDEPLKLRPFGDASLVVEAALAGLGAALVWRTLVSDELAAGRLVALFPGRPLASAYHLVCLPDRAETPAIRAFRDWIKTEVVTT</sequence>
<dbReference type="RefSeq" id="WP_008616684.1">
    <property type="nucleotide sequence ID" value="NZ_AONQ01000020.1"/>
</dbReference>